<feature type="transmembrane region" description="Helical" evidence="1">
    <location>
        <begin position="36"/>
        <end position="57"/>
    </location>
</feature>
<reference evidence="2" key="1">
    <citation type="submission" date="2019-11" db="EMBL/GenBank/DDBJ databases">
        <authorList>
            <person name="Feng L."/>
        </authorList>
    </citation>
    <scope>NUCLEOTIDE SEQUENCE</scope>
    <source>
        <strain evidence="2">BgluceraseaLFYP119</strain>
    </source>
</reference>
<protein>
    <submittedName>
        <fullName evidence="2">Spore maturation protein A</fullName>
    </submittedName>
</protein>
<evidence type="ECO:0000313" key="2">
    <source>
        <dbReference type="EMBL" id="VYS94802.1"/>
    </source>
</evidence>
<gene>
    <name evidence="2" type="primary">spmA</name>
    <name evidence="2" type="ORF">BGLFYP119_01218</name>
</gene>
<feature type="transmembrane region" description="Helical" evidence="1">
    <location>
        <begin position="6"/>
        <end position="24"/>
    </location>
</feature>
<dbReference type="RefSeq" id="WP_156353564.1">
    <property type="nucleotide sequence ID" value="NZ_CACRST010000011.1"/>
</dbReference>
<dbReference type="AlphaFoldDB" id="A0A6N2SP87"/>
<name>A0A6N2SP87_9FIRM</name>
<keyword evidence="1" id="KW-0472">Membrane</keyword>
<dbReference type="EMBL" id="CACRST010000011">
    <property type="protein sequence ID" value="VYS94802.1"/>
    <property type="molecule type" value="Genomic_DNA"/>
</dbReference>
<proteinExistence type="predicted"/>
<feature type="transmembrane region" description="Helical" evidence="1">
    <location>
        <begin position="95"/>
        <end position="114"/>
    </location>
</feature>
<organism evidence="2">
    <name type="scientific">Blautia glucerasea</name>
    <dbReference type="NCBI Taxonomy" id="536633"/>
    <lineage>
        <taxon>Bacteria</taxon>
        <taxon>Bacillati</taxon>
        <taxon>Bacillota</taxon>
        <taxon>Clostridia</taxon>
        <taxon>Lachnospirales</taxon>
        <taxon>Lachnospiraceae</taxon>
        <taxon>Blautia</taxon>
    </lineage>
</organism>
<keyword evidence="1" id="KW-0812">Transmembrane</keyword>
<feature type="transmembrane region" description="Helical" evidence="1">
    <location>
        <begin position="175"/>
        <end position="194"/>
    </location>
</feature>
<accession>A0A6N2SP87</accession>
<sequence length="207" mass="22127">MTYLWGGMILMGIIYGALAGNLQAVTEAVVSSAGEAVSLCITMAGITAMWTGIMKIAENTGLVTSLAEKMRPVLRFLFPGLDPESPAGHYISLNFLSNLFGISWASTSAGLRAMKELDRLRRSKEKGTEKEKTGEATATKEMCTFLIINVSSLQLIPMNLIAYRAKYGSTDPAAIVGPGILATGISTIAAVIFCKIMDRKKGRSTPL</sequence>
<evidence type="ECO:0000256" key="1">
    <source>
        <dbReference type="SAM" id="Phobius"/>
    </source>
</evidence>
<feature type="transmembrane region" description="Helical" evidence="1">
    <location>
        <begin position="142"/>
        <end position="163"/>
    </location>
</feature>
<keyword evidence="1" id="KW-1133">Transmembrane helix</keyword>